<protein>
    <submittedName>
        <fullName evidence="1">Leucine rich repeat containing 49</fullName>
    </submittedName>
</protein>
<reference evidence="1 2" key="1">
    <citation type="journal article" date="2020" name="Nature">
        <title>Six reference-quality genomes reveal evolution of bat adaptations.</title>
        <authorList>
            <person name="Jebb D."/>
            <person name="Huang Z."/>
            <person name="Pippel M."/>
            <person name="Hughes G.M."/>
            <person name="Lavrichenko K."/>
            <person name="Devanna P."/>
            <person name="Winkler S."/>
            <person name="Jermiin L.S."/>
            <person name="Skirmuntt E.C."/>
            <person name="Katzourakis A."/>
            <person name="Burkitt-Gray L."/>
            <person name="Ray D.A."/>
            <person name="Sullivan K.A.M."/>
            <person name="Roscito J.G."/>
            <person name="Kirilenko B.M."/>
            <person name="Davalos L.M."/>
            <person name="Corthals A.P."/>
            <person name="Power M.L."/>
            <person name="Jones G."/>
            <person name="Ransome R.D."/>
            <person name="Dechmann D.K.N."/>
            <person name="Locatelli A.G."/>
            <person name="Puechmaille S.J."/>
            <person name="Fedrigo O."/>
            <person name="Jarvis E.D."/>
            <person name="Hiller M."/>
            <person name="Vernes S.C."/>
            <person name="Myers E.W."/>
            <person name="Teeling E.C."/>
        </authorList>
    </citation>
    <scope>NUCLEOTIDE SEQUENCE [LARGE SCALE GENOMIC DNA]</scope>
    <source>
        <strain evidence="1">MMyoMyo1</strain>
        <tissue evidence="1">Flight muscle</tissue>
    </source>
</reference>
<keyword evidence="2" id="KW-1185">Reference proteome</keyword>
<evidence type="ECO:0000313" key="2">
    <source>
        <dbReference type="Proteomes" id="UP000527355"/>
    </source>
</evidence>
<organism evidence="1 2">
    <name type="scientific">Myotis myotis</name>
    <name type="common">Greater mouse-eared bat</name>
    <name type="synonym">Vespertilio myotis</name>
    <dbReference type="NCBI Taxonomy" id="51298"/>
    <lineage>
        <taxon>Eukaryota</taxon>
        <taxon>Metazoa</taxon>
        <taxon>Chordata</taxon>
        <taxon>Craniata</taxon>
        <taxon>Vertebrata</taxon>
        <taxon>Euteleostomi</taxon>
        <taxon>Mammalia</taxon>
        <taxon>Eutheria</taxon>
        <taxon>Laurasiatheria</taxon>
        <taxon>Chiroptera</taxon>
        <taxon>Yangochiroptera</taxon>
        <taxon>Vespertilionidae</taxon>
        <taxon>Myotis</taxon>
    </lineage>
</organism>
<evidence type="ECO:0000313" key="1">
    <source>
        <dbReference type="EMBL" id="KAF6387805.1"/>
    </source>
</evidence>
<dbReference type="EMBL" id="JABWUV010000001">
    <property type="protein sequence ID" value="KAF6387805.1"/>
    <property type="molecule type" value="Genomic_DNA"/>
</dbReference>
<sequence>MGAPPLHFQRKQVSCSFPCFTSLTSAGEDVEKKEPLCTAGGNADWCSHCGEQSLDSVLTNALQALSVTDTHLVDVDGDTLSLYGSGALESLDRNWSIQTAGMVTTVSFTFIEFDEIVQVLPKLKMKFPNSLHLKFKETNLAMLQQFNALAQLHRVDQLTIDPQGNPVVNFTLWKYYVLFRLSHFNMQKINGTEVTQNDMIMAERLFGILAHVASSELPHYRVISILGDARKKQFRYLQETKGKKHGIVNEENNDSKRFVGENTNRAMLNYTTRDFYNEKLEETKEKKKFCKIYIEDLVKEATEISMKKEALQKLWPQMFIELVRDAVLETRNKNSYMKLCLQQIADQK</sequence>
<gene>
    <name evidence="1" type="ORF">mMyoMyo1_012491</name>
</gene>
<dbReference type="VEuPathDB" id="HostDB:GeneID_118675255"/>
<proteinExistence type="predicted"/>
<dbReference type="Proteomes" id="UP000527355">
    <property type="component" value="Unassembled WGS sequence"/>
</dbReference>
<dbReference type="AlphaFoldDB" id="A0A7J8ANL2"/>
<name>A0A7J8ANL2_MYOMY</name>
<comment type="caution">
    <text evidence="1">The sequence shown here is derived from an EMBL/GenBank/DDBJ whole genome shotgun (WGS) entry which is preliminary data.</text>
</comment>
<accession>A0A7J8ANL2</accession>